<reference evidence="2" key="1">
    <citation type="journal article" date="2023" name="G3 (Bethesda)">
        <title>Genome assembly and association tests identify interacting loci associated with vigor, precocity, and sex in interspecific pistachio rootstocks.</title>
        <authorList>
            <person name="Palmer W."/>
            <person name="Jacygrad E."/>
            <person name="Sagayaradj S."/>
            <person name="Cavanaugh K."/>
            <person name="Han R."/>
            <person name="Bertier L."/>
            <person name="Beede B."/>
            <person name="Kafkas S."/>
            <person name="Golino D."/>
            <person name="Preece J."/>
            <person name="Michelmore R."/>
        </authorList>
    </citation>
    <scope>NUCLEOTIDE SEQUENCE [LARGE SCALE GENOMIC DNA]</scope>
</reference>
<dbReference type="EMBL" id="CM047748">
    <property type="protein sequence ID" value="KAJ0013282.1"/>
    <property type="molecule type" value="Genomic_DNA"/>
</dbReference>
<accession>A0ACC0X810</accession>
<gene>
    <name evidence="1" type="ORF">Pint_19841</name>
</gene>
<evidence type="ECO:0000313" key="1">
    <source>
        <dbReference type="EMBL" id="KAJ0013282.1"/>
    </source>
</evidence>
<sequence length="372" mass="42201">MRHKIFLKLIGCCLETEAPILVFEHVENGTLADRIYRSSEPHFEPLLLTHRLKIAMEIANAIAYLHFGFSRPIIFRSIDTETIVFTEQYVAKLFDFSLAIAIPEGETHVEDEMAGTYGFLAPECIITQKLNEKVDVYGFGVILLELLTGLKSVQRPSSPTETHSYDSPSSPAETHSYDSPIRSTETHFDGPLERDDSPSSPAETHSDDSPMRPTETHFDGPLERDDSPIRPTETHFDGPLERDDSPIRRTETHFDGPLERDDSPIRPTETHFDGPLERDDSSYIDFLIRRLEIHFDGPLARVVKKYIEQDRFTEIVDPIVVGSGLSPEKEEQLQAFAELAFKCISSPVDRPTMIDVAKQLRHIYKSTCQLMS</sequence>
<keyword evidence="2" id="KW-1185">Reference proteome</keyword>
<dbReference type="Proteomes" id="UP001163603">
    <property type="component" value="Chromosome 13"/>
</dbReference>
<organism evidence="1 2">
    <name type="scientific">Pistacia integerrima</name>
    <dbReference type="NCBI Taxonomy" id="434235"/>
    <lineage>
        <taxon>Eukaryota</taxon>
        <taxon>Viridiplantae</taxon>
        <taxon>Streptophyta</taxon>
        <taxon>Embryophyta</taxon>
        <taxon>Tracheophyta</taxon>
        <taxon>Spermatophyta</taxon>
        <taxon>Magnoliopsida</taxon>
        <taxon>eudicotyledons</taxon>
        <taxon>Gunneridae</taxon>
        <taxon>Pentapetalae</taxon>
        <taxon>rosids</taxon>
        <taxon>malvids</taxon>
        <taxon>Sapindales</taxon>
        <taxon>Anacardiaceae</taxon>
        <taxon>Pistacia</taxon>
    </lineage>
</organism>
<evidence type="ECO:0000313" key="2">
    <source>
        <dbReference type="Proteomes" id="UP001163603"/>
    </source>
</evidence>
<proteinExistence type="predicted"/>
<name>A0ACC0X810_9ROSI</name>
<protein>
    <submittedName>
        <fullName evidence="1">Uncharacterized protein</fullName>
    </submittedName>
</protein>
<comment type="caution">
    <text evidence="1">The sequence shown here is derived from an EMBL/GenBank/DDBJ whole genome shotgun (WGS) entry which is preliminary data.</text>
</comment>